<keyword evidence="2 7" id="KW-0699">rRNA-binding</keyword>
<dbReference type="Pfam" id="PF03948">
    <property type="entry name" value="Ribosomal_L9_C"/>
    <property type="match status" value="1"/>
</dbReference>
<dbReference type="InterPro" id="IPR020070">
    <property type="entry name" value="Ribosomal_bL9_N"/>
</dbReference>
<dbReference type="SUPFAM" id="SSF55658">
    <property type="entry name" value="L9 N-domain-like"/>
    <property type="match status" value="1"/>
</dbReference>
<dbReference type="GO" id="GO:0003735">
    <property type="term" value="F:structural constituent of ribosome"/>
    <property type="evidence" value="ECO:0007669"/>
    <property type="project" value="InterPro"/>
</dbReference>
<evidence type="ECO:0000256" key="2">
    <source>
        <dbReference type="ARBA" id="ARBA00022730"/>
    </source>
</evidence>
<protein>
    <recommendedName>
        <fullName evidence="6 7">Large ribosomal subunit protein bL9</fullName>
    </recommendedName>
</protein>
<dbReference type="NCBIfam" id="TIGR00158">
    <property type="entry name" value="L9"/>
    <property type="match status" value="1"/>
</dbReference>
<dbReference type="FunFam" id="3.40.5.10:FF:000003">
    <property type="entry name" value="50S ribosomal protein L9"/>
    <property type="match status" value="1"/>
</dbReference>
<dbReference type="GO" id="GO:1990904">
    <property type="term" value="C:ribonucleoprotein complex"/>
    <property type="evidence" value="ECO:0007669"/>
    <property type="project" value="UniProtKB-KW"/>
</dbReference>
<dbReference type="GO" id="GO:0005840">
    <property type="term" value="C:ribosome"/>
    <property type="evidence" value="ECO:0007669"/>
    <property type="project" value="UniProtKB-KW"/>
</dbReference>
<keyword evidence="4 7" id="KW-0689">Ribosomal protein</keyword>
<dbReference type="Gene3D" id="3.10.430.100">
    <property type="entry name" value="Ribosomal protein L9, C-terminal domain"/>
    <property type="match status" value="1"/>
</dbReference>
<evidence type="ECO:0000256" key="6">
    <source>
        <dbReference type="ARBA" id="ARBA00035292"/>
    </source>
</evidence>
<dbReference type="InterPro" id="IPR000244">
    <property type="entry name" value="Ribosomal_bL9"/>
</dbReference>
<dbReference type="InterPro" id="IPR020069">
    <property type="entry name" value="Ribosomal_bL9_C"/>
</dbReference>
<dbReference type="InterPro" id="IPR036935">
    <property type="entry name" value="Ribosomal_bL9_N_sf"/>
</dbReference>
<reference evidence="9 10" key="1">
    <citation type="journal article" date="2019" name="ISME J.">
        <title>Insights into ecological role of a new deltaproteobacterial order Candidatus Acidulodesulfobacterales by metagenomics and metatranscriptomics.</title>
        <authorList>
            <person name="Tan S."/>
            <person name="Liu J."/>
            <person name="Fang Y."/>
            <person name="Hedlund B.P."/>
            <person name="Lian Z.H."/>
            <person name="Huang L.Y."/>
            <person name="Li J.T."/>
            <person name="Huang L.N."/>
            <person name="Li W.J."/>
            <person name="Jiang H.C."/>
            <person name="Dong H.L."/>
            <person name="Shu W.S."/>
        </authorList>
    </citation>
    <scope>NUCLEOTIDE SEQUENCE [LARGE SCALE GENOMIC DNA]</scope>
    <source>
        <strain evidence="9">AP1</strain>
    </source>
</reference>
<evidence type="ECO:0000313" key="10">
    <source>
        <dbReference type="Proteomes" id="UP000319296"/>
    </source>
</evidence>
<dbReference type="SUPFAM" id="SSF55653">
    <property type="entry name" value="Ribosomal protein L9 C-domain"/>
    <property type="match status" value="1"/>
</dbReference>
<dbReference type="EMBL" id="SGBB01000021">
    <property type="protein sequence ID" value="RZD17823.1"/>
    <property type="molecule type" value="Genomic_DNA"/>
</dbReference>
<comment type="similarity">
    <text evidence="1 7">Belongs to the bacterial ribosomal protein bL9 family.</text>
</comment>
<dbReference type="InterPro" id="IPR009027">
    <property type="entry name" value="Ribosomal_bL9/RNase_H1_N"/>
</dbReference>
<dbReference type="InterPro" id="IPR036791">
    <property type="entry name" value="Ribosomal_bL9_C_sf"/>
</dbReference>
<evidence type="ECO:0000313" key="9">
    <source>
        <dbReference type="EMBL" id="RZD17823.1"/>
    </source>
</evidence>
<sequence length="148" mass="16647">MKIILKENVENLGNMGDTVIVADGYGRNYLLPKNLAIPASKTNIKLVEHEKKLIEKRKQKLISGFDELRKKLEGLSVSIPAKVGEYEKMFGSITSMDIAEKLKELDVNIDRKMIMLGDPIKDIGMHTVKIKLHSEVIAELHVNVIPEV</sequence>
<dbReference type="PROSITE" id="PS00651">
    <property type="entry name" value="RIBOSOMAL_L9"/>
    <property type="match status" value="1"/>
</dbReference>
<dbReference type="HAMAP" id="MF_00503">
    <property type="entry name" value="Ribosomal_bL9"/>
    <property type="match status" value="1"/>
</dbReference>
<evidence type="ECO:0000259" key="8">
    <source>
        <dbReference type="PROSITE" id="PS00651"/>
    </source>
</evidence>
<dbReference type="GO" id="GO:0019843">
    <property type="term" value="F:rRNA binding"/>
    <property type="evidence" value="ECO:0007669"/>
    <property type="project" value="UniProtKB-UniRule"/>
</dbReference>
<keyword evidence="5 7" id="KW-0687">Ribonucleoprotein</keyword>
<comment type="caution">
    <text evidence="9">The sequence shown here is derived from an EMBL/GenBank/DDBJ whole genome shotgun (WGS) entry which is preliminary data.</text>
</comment>
<evidence type="ECO:0000256" key="1">
    <source>
        <dbReference type="ARBA" id="ARBA00010605"/>
    </source>
</evidence>
<dbReference type="InterPro" id="IPR020594">
    <property type="entry name" value="Ribosomal_bL9_bac/chp"/>
</dbReference>
<organism evidence="9 10">
    <name type="scientific">Candidatus Acididesulfobacter diazotrophicus</name>
    <dbReference type="NCBI Taxonomy" id="2597226"/>
    <lineage>
        <taxon>Bacteria</taxon>
        <taxon>Deltaproteobacteria</taxon>
        <taxon>Candidatus Acidulodesulfobacterales</taxon>
        <taxon>Candidatus Acididesulfobacter</taxon>
    </lineage>
</organism>
<accession>A0A519BKN7</accession>
<evidence type="ECO:0000256" key="7">
    <source>
        <dbReference type="HAMAP-Rule" id="MF_00503"/>
    </source>
</evidence>
<keyword evidence="3 7" id="KW-0694">RNA-binding</keyword>
<evidence type="ECO:0000256" key="4">
    <source>
        <dbReference type="ARBA" id="ARBA00022980"/>
    </source>
</evidence>
<feature type="domain" description="Ribosomal protein L9" evidence="8">
    <location>
        <begin position="13"/>
        <end position="40"/>
    </location>
</feature>
<dbReference type="AlphaFoldDB" id="A0A519BKN7"/>
<evidence type="ECO:0000256" key="3">
    <source>
        <dbReference type="ARBA" id="ARBA00022884"/>
    </source>
</evidence>
<dbReference type="GO" id="GO:0006412">
    <property type="term" value="P:translation"/>
    <property type="evidence" value="ECO:0007669"/>
    <property type="project" value="UniProtKB-UniRule"/>
</dbReference>
<evidence type="ECO:0000256" key="5">
    <source>
        <dbReference type="ARBA" id="ARBA00023274"/>
    </source>
</evidence>
<name>A0A519BKN7_9DELT</name>
<dbReference type="PANTHER" id="PTHR21368">
    <property type="entry name" value="50S RIBOSOMAL PROTEIN L9"/>
    <property type="match status" value="1"/>
</dbReference>
<dbReference type="Gene3D" id="3.40.5.10">
    <property type="entry name" value="Ribosomal protein L9, N-terminal domain"/>
    <property type="match status" value="1"/>
</dbReference>
<proteinExistence type="inferred from homology"/>
<comment type="function">
    <text evidence="7">Binds to the 23S rRNA.</text>
</comment>
<gene>
    <name evidence="7" type="primary">rplI</name>
    <name evidence="9" type="ORF">EVG15_09170</name>
</gene>
<dbReference type="Pfam" id="PF01281">
    <property type="entry name" value="Ribosomal_L9_N"/>
    <property type="match status" value="1"/>
</dbReference>
<dbReference type="Proteomes" id="UP000319296">
    <property type="component" value="Unassembled WGS sequence"/>
</dbReference>